<keyword evidence="3" id="KW-1185">Reference proteome</keyword>
<gene>
    <name evidence="2" type="ORF">GCM10011503_25380</name>
</gene>
<feature type="transmembrane region" description="Helical" evidence="1">
    <location>
        <begin position="118"/>
        <end position="135"/>
    </location>
</feature>
<evidence type="ECO:0000256" key="1">
    <source>
        <dbReference type="SAM" id="Phobius"/>
    </source>
</evidence>
<keyword evidence="1" id="KW-0472">Membrane</keyword>
<dbReference type="Proteomes" id="UP000628854">
    <property type="component" value="Unassembled WGS sequence"/>
</dbReference>
<keyword evidence="1" id="KW-0812">Transmembrane</keyword>
<dbReference type="RefSeq" id="WP_084391761.1">
    <property type="nucleotide sequence ID" value="NZ_BMKF01000002.1"/>
</dbReference>
<name>A0ABQ1JRR4_9PROT</name>
<evidence type="ECO:0000313" key="3">
    <source>
        <dbReference type="Proteomes" id="UP000628854"/>
    </source>
</evidence>
<dbReference type="EMBL" id="BMKF01000002">
    <property type="protein sequence ID" value="GGB75601.1"/>
    <property type="molecule type" value="Genomic_DNA"/>
</dbReference>
<comment type="caution">
    <text evidence="2">The sequence shown here is derived from an EMBL/GenBank/DDBJ whole genome shotgun (WGS) entry which is preliminary data.</text>
</comment>
<proteinExistence type="predicted"/>
<reference evidence="3" key="1">
    <citation type="journal article" date="2019" name="Int. J. Syst. Evol. Microbiol.">
        <title>The Global Catalogue of Microorganisms (GCM) 10K type strain sequencing project: providing services to taxonomists for standard genome sequencing and annotation.</title>
        <authorList>
            <consortium name="The Broad Institute Genomics Platform"/>
            <consortium name="The Broad Institute Genome Sequencing Center for Infectious Disease"/>
            <person name="Wu L."/>
            <person name="Ma J."/>
        </authorList>
    </citation>
    <scope>NUCLEOTIDE SEQUENCE [LARGE SCALE GENOMIC DNA]</scope>
    <source>
        <strain evidence="3">CGMCC 1.15928</strain>
    </source>
</reference>
<accession>A0ABQ1JRR4</accession>
<protein>
    <submittedName>
        <fullName evidence="2">Uncharacterized protein</fullName>
    </submittedName>
</protein>
<organism evidence="2 3">
    <name type="scientific">Henriciella pelagia</name>
    <dbReference type="NCBI Taxonomy" id="1977912"/>
    <lineage>
        <taxon>Bacteria</taxon>
        <taxon>Pseudomonadati</taxon>
        <taxon>Pseudomonadota</taxon>
        <taxon>Alphaproteobacteria</taxon>
        <taxon>Hyphomonadales</taxon>
        <taxon>Hyphomonadaceae</taxon>
        <taxon>Henriciella</taxon>
    </lineage>
</organism>
<evidence type="ECO:0000313" key="2">
    <source>
        <dbReference type="EMBL" id="GGB75601.1"/>
    </source>
</evidence>
<keyword evidence="1" id="KW-1133">Transmembrane helix</keyword>
<sequence length="136" mass="15813">MAKAIPTDERLLREIYRRYLGAFSDFSDENKTRNAKIWVPIDIMALSRKFRCDEDLIFGRLYYHFNSKFGSHTGEGDKVNFFNIRLGQDRHCVNFPLLASVLSDLQDERRRFLVSTRLAALSLIVSSVSIFLAIYL</sequence>